<accession>A0A444MPW6</accession>
<proteinExistence type="predicted"/>
<dbReference type="PANTHER" id="PTHR11373">
    <property type="entry name" value="DEOXYNUCLEOSIDE TRIPHOSPHATE TRIPHOSPHOHYDROLASE"/>
    <property type="match status" value="1"/>
</dbReference>
<dbReference type="AlphaFoldDB" id="A0A444MPW6"/>
<dbReference type="InterPro" id="IPR006674">
    <property type="entry name" value="HD_domain"/>
</dbReference>
<dbReference type="InterPro" id="IPR026875">
    <property type="entry name" value="PHydrolase_assoc_dom"/>
</dbReference>
<dbReference type="Proteomes" id="UP000286701">
    <property type="component" value="Unassembled WGS sequence"/>
</dbReference>
<dbReference type="InterPro" id="IPR050135">
    <property type="entry name" value="dGTPase-like"/>
</dbReference>
<feature type="domain" description="HD" evidence="2">
    <location>
        <begin position="61"/>
        <end position="246"/>
    </location>
</feature>
<dbReference type="Pfam" id="PF13286">
    <property type="entry name" value="HD_assoc"/>
    <property type="match status" value="1"/>
</dbReference>
<organism evidence="3 4">
    <name type="scientific">Mucilaginibacter gilvus</name>
    <dbReference type="NCBI Taxonomy" id="2305909"/>
    <lineage>
        <taxon>Bacteria</taxon>
        <taxon>Pseudomonadati</taxon>
        <taxon>Bacteroidota</taxon>
        <taxon>Sphingobacteriia</taxon>
        <taxon>Sphingobacteriales</taxon>
        <taxon>Sphingobacteriaceae</taxon>
        <taxon>Mucilaginibacter</taxon>
    </lineage>
</organism>
<dbReference type="SMART" id="SM00471">
    <property type="entry name" value="HDc"/>
    <property type="match status" value="1"/>
</dbReference>
<keyword evidence="1 3" id="KW-0378">Hydrolase</keyword>
<dbReference type="GO" id="GO:0008832">
    <property type="term" value="F:dGTPase activity"/>
    <property type="evidence" value="ECO:0007669"/>
    <property type="project" value="TreeGrafter"/>
</dbReference>
<dbReference type="GO" id="GO:0006203">
    <property type="term" value="P:dGTP catabolic process"/>
    <property type="evidence" value="ECO:0007669"/>
    <property type="project" value="TreeGrafter"/>
</dbReference>
<dbReference type="InterPro" id="IPR023293">
    <property type="entry name" value="dGTP_triP_hydro_central_sf"/>
</dbReference>
<comment type="caution">
    <text evidence="3">The sequence shown here is derived from an EMBL/GenBank/DDBJ whole genome shotgun (WGS) entry which is preliminary data.</text>
</comment>
<dbReference type="PANTHER" id="PTHR11373:SF32">
    <property type="entry name" value="DEOXYGUANOSINETRIPHOSPHATE TRIPHOSPHOHYDROLASE"/>
    <property type="match status" value="1"/>
</dbReference>
<dbReference type="OrthoDB" id="9803619at2"/>
<protein>
    <submittedName>
        <fullName evidence="3">DNTP triphosphohydrolase</fullName>
    </submittedName>
</protein>
<evidence type="ECO:0000259" key="2">
    <source>
        <dbReference type="PROSITE" id="PS51831"/>
    </source>
</evidence>
<dbReference type="CDD" id="cd00077">
    <property type="entry name" value="HDc"/>
    <property type="match status" value="1"/>
</dbReference>
<dbReference type="EMBL" id="SBIW01000003">
    <property type="protein sequence ID" value="RWY53665.1"/>
    <property type="molecule type" value="Genomic_DNA"/>
</dbReference>
<gene>
    <name evidence="3" type="primary">dgt</name>
    <name evidence="3" type="ORF">EPL05_06215</name>
</gene>
<dbReference type="Gene3D" id="1.10.3210.10">
    <property type="entry name" value="Hypothetical protein af1432"/>
    <property type="match status" value="1"/>
</dbReference>
<dbReference type="Pfam" id="PF01966">
    <property type="entry name" value="HD"/>
    <property type="match status" value="1"/>
</dbReference>
<dbReference type="Gene3D" id="1.10.3550.10">
    <property type="entry name" value="eoxyguanosinetriphosphate triphosphohydrolase domain-like"/>
    <property type="match status" value="1"/>
</dbReference>
<dbReference type="InterPro" id="IPR027432">
    <property type="entry name" value="dGTP_triphosphohydrolase_C"/>
</dbReference>
<dbReference type="SUPFAM" id="SSF109604">
    <property type="entry name" value="HD-domain/PDEase-like"/>
    <property type="match status" value="1"/>
</dbReference>
<dbReference type="InterPro" id="IPR006261">
    <property type="entry name" value="dGTPase"/>
</dbReference>
<dbReference type="PROSITE" id="PS51831">
    <property type="entry name" value="HD"/>
    <property type="match status" value="1"/>
</dbReference>
<dbReference type="Gene3D" id="1.10.3410.10">
    <property type="entry name" value="putative deoxyguanosinetriphosphate triphosphohydrolase like domain"/>
    <property type="match status" value="1"/>
</dbReference>
<dbReference type="RefSeq" id="WP_128533099.1">
    <property type="nucleotide sequence ID" value="NZ_SBIW01000003.1"/>
</dbReference>
<evidence type="ECO:0000313" key="4">
    <source>
        <dbReference type="Proteomes" id="UP000286701"/>
    </source>
</evidence>
<evidence type="ECO:0000313" key="3">
    <source>
        <dbReference type="EMBL" id="RWY53665.1"/>
    </source>
</evidence>
<dbReference type="InterPro" id="IPR003607">
    <property type="entry name" value="HD/PDEase_dom"/>
</dbReference>
<dbReference type="NCBIfam" id="TIGR01353">
    <property type="entry name" value="dGTP_triPase"/>
    <property type="match status" value="1"/>
</dbReference>
<name>A0A444MPW6_9SPHI</name>
<evidence type="ECO:0000256" key="1">
    <source>
        <dbReference type="ARBA" id="ARBA00022801"/>
    </source>
</evidence>
<sequence length="444" mass="51572">MNWKKYLNANRLRTSDRERELDPRNEFESDFGRVIFSPATRRMHDKTQVFPLTSDDNIHSRLTHSLEVMSIGHSLGLNICQNSEFIKSLGLDQRDLIREIPIILKNACLVHDIGNPPFGHFGETVIQTYFEKLFKTESFGLNEIEREDFTLFDGNAQGFRVLTKLQMLEDIYGLNLTYASLAAYIKYPNTGKIDKKFLYQKKRGVFQSEKNYLEEIADGCGLYKNTKIIRHPLAYLMEAADSICYLVMDIEDGFNKSLYTYDFIKSKLVGLQGMTEQFLKLESKYQTPLGRVVNLRIYLIKRLVDLSVSNFMKNITIICEGKYNHELIHDDEFKLADTLQDFCVNEIFPKREVQSLELTGHSVLSGLLDYYIKFTFHESKDYRKRAVGLISESVKKVAYKEYGVSNFDSLNKYYKLRVIVDFISGMTDQYALNHFQKLSGQKIN</sequence>
<reference evidence="3 4" key="1">
    <citation type="submission" date="2019-01" db="EMBL/GenBank/DDBJ databases">
        <title>Mucilaginibacter antarcticum sp. nov., isolated from antarctic soil.</title>
        <authorList>
            <person name="Yan Y.-Q."/>
            <person name="Du Z.-J."/>
        </authorList>
    </citation>
    <scope>NUCLEOTIDE SEQUENCE [LARGE SCALE GENOMIC DNA]</scope>
    <source>
        <strain evidence="3 4">F01003</strain>
    </source>
</reference>
<keyword evidence="4" id="KW-1185">Reference proteome</keyword>